<dbReference type="Proteomes" id="UP000245683">
    <property type="component" value="Unassembled WGS sequence"/>
</dbReference>
<reference evidence="4" key="1">
    <citation type="submission" date="2018-05" db="EMBL/GenBank/DDBJ databases">
        <title>Micromonospora globispora sp. nov. and Micromonospora rugosa sp. nov., isolated from marine sediment.</title>
        <authorList>
            <person name="Carro L."/>
            <person name="Aysel V."/>
            <person name="Cetin D."/>
            <person name="Igual J.M."/>
            <person name="Klenk H.-P."/>
            <person name="Trujillo M.E."/>
            <person name="Sahin N."/>
        </authorList>
    </citation>
    <scope>NUCLEOTIDE SEQUENCE [LARGE SCALE GENOMIC DNA]</scope>
    <source>
        <strain evidence="4">S2904</strain>
    </source>
</reference>
<protein>
    <submittedName>
        <fullName evidence="3">Uncharacterized protein</fullName>
    </submittedName>
</protein>
<proteinExistence type="predicted"/>
<feature type="region of interest" description="Disordered" evidence="1">
    <location>
        <begin position="63"/>
        <end position="97"/>
    </location>
</feature>
<evidence type="ECO:0000313" key="3">
    <source>
        <dbReference type="EMBL" id="PWU44974.1"/>
    </source>
</evidence>
<feature type="compositionally biased region" description="Polar residues" evidence="1">
    <location>
        <begin position="269"/>
        <end position="283"/>
    </location>
</feature>
<feature type="non-terminal residue" evidence="3">
    <location>
        <position position="1"/>
    </location>
</feature>
<dbReference type="AlphaFoldDB" id="A0A317JY76"/>
<organism evidence="3 4">
    <name type="scientific">Micromonospora globispora</name>
    <dbReference type="NCBI Taxonomy" id="1450148"/>
    <lineage>
        <taxon>Bacteria</taxon>
        <taxon>Bacillati</taxon>
        <taxon>Actinomycetota</taxon>
        <taxon>Actinomycetes</taxon>
        <taxon>Micromonosporales</taxon>
        <taxon>Micromonosporaceae</taxon>
        <taxon>Micromonospora</taxon>
    </lineage>
</organism>
<evidence type="ECO:0000256" key="2">
    <source>
        <dbReference type="SAM" id="Phobius"/>
    </source>
</evidence>
<dbReference type="RefSeq" id="WP_109946690.1">
    <property type="nucleotide sequence ID" value="NZ_QGSV01000274.1"/>
</dbReference>
<feature type="region of interest" description="Disordered" evidence="1">
    <location>
        <begin position="1"/>
        <end position="26"/>
    </location>
</feature>
<gene>
    <name evidence="3" type="ORF">DLJ46_23000</name>
</gene>
<accession>A0A317JY76</accession>
<name>A0A317JY76_9ACTN</name>
<keyword evidence="2" id="KW-0472">Membrane</keyword>
<feature type="transmembrane region" description="Helical" evidence="2">
    <location>
        <begin position="34"/>
        <end position="56"/>
    </location>
</feature>
<keyword evidence="2" id="KW-0812">Transmembrane</keyword>
<sequence>PTPPAEVSGASRPPDLPPPGAADGNRGGGRTWQVLIGGAAVLVLLALCGLVAASLAQHRAIAPQATEPSRPSAVDQSAAADGGGLDSRDTDQQPLTAPEVFPGTAVVAVAGQPAYQVLRTESSGSCTVAASGEIANLLVRLGCSQVVRATLRSPDGTHLLTAGLFNLTDVASAERARDRVRELLEGRQGRLLGMAVGDDTATVATAAARVGWQVRGHYLAYCVVTRADGQRINATDATAREILYEMIEVYLNRGVLERRANAEVASRPTAEQGSTGQDGSPGN</sequence>
<evidence type="ECO:0000256" key="1">
    <source>
        <dbReference type="SAM" id="MobiDB-lite"/>
    </source>
</evidence>
<feature type="region of interest" description="Disordered" evidence="1">
    <location>
        <begin position="262"/>
        <end position="283"/>
    </location>
</feature>
<keyword evidence="2" id="KW-1133">Transmembrane helix</keyword>
<dbReference type="OrthoDB" id="3362655at2"/>
<dbReference type="EMBL" id="QGSV01000274">
    <property type="protein sequence ID" value="PWU44974.1"/>
    <property type="molecule type" value="Genomic_DNA"/>
</dbReference>
<keyword evidence="4" id="KW-1185">Reference proteome</keyword>
<comment type="caution">
    <text evidence="3">The sequence shown here is derived from an EMBL/GenBank/DDBJ whole genome shotgun (WGS) entry which is preliminary data.</text>
</comment>
<evidence type="ECO:0000313" key="4">
    <source>
        <dbReference type="Proteomes" id="UP000245683"/>
    </source>
</evidence>